<gene>
    <name evidence="2" type="ORF">GCM10017584_08420</name>
</gene>
<dbReference type="RefSeq" id="WP_271175955.1">
    <property type="nucleotide sequence ID" value="NZ_BAAAJO010000001.1"/>
</dbReference>
<reference evidence="2" key="1">
    <citation type="journal article" date="2014" name="Int. J. Syst. Evol. Microbiol.">
        <title>Complete genome sequence of Corynebacterium casei LMG S-19264T (=DSM 44701T), isolated from a smear-ripened cheese.</title>
        <authorList>
            <consortium name="US DOE Joint Genome Institute (JGI-PGF)"/>
            <person name="Walter F."/>
            <person name="Albersmeier A."/>
            <person name="Kalinowski J."/>
            <person name="Ruckert C."/>
        </authorList>
    </citation>
    <scope>NUCLEOTIDE SEQUENCE</scope>
    <source>
        <strain evidence="2">VKM Ac-1401</strain>
    </source>
</reference>
<comment type="caution">
    <text evidence="2">The sequence shown here is derived from an EMBL/GenBank/DDBJ whole genome shotgun (WGS) entry which is preliminary data.</text>
</comment>
<evidence type="ECO:0000313" key="3">
    <source>
        <dbReference type="Proteomes" id="UP001142372"/>
    </source>
</evidence>
<feature type="transmembrane region" description="Helical" evidence="1">
    <location>
        <begin position="117"/>
        <end position="135"/>
    </location>
</feature>
<evidence type="ECO:0000256" key="1">
    <source>
        <dbReference type="SAM" id="Phobius"/>
    </source>
</evidence>
<keyword evidence="1" id="KW-0472">Membrane</keyword>
<feature type="transmembrane region" description="Helical" evidence="1">
    <location>
        <begin position="58"/>
        <end position="80"/>
    </location>
</feature>
<protein>
    <submittedName>
        <fullName evidence="2">Uncharacterized protein</fullName>
    </submittedName>
</protein>
<name>A0A9W6LYK3_9MICO</name>
<dbReference type="EMBL" id="BSEN01000003">
    <property type="protein sequence ID" value="GLJ75268.1"/>
    <property type="molecule type" value="Genomic_DNA"/>
</dbReference>
<accession>A0A9W6LYK3</accession>
<dbReference type="Proteomes" id="UP001142372">
    <property type="component" value="Unassembled WGS sequence"/>
</dbReference>
<keyword evidence="1" id="KW-1133">Transmembrane helix</keyword>
<sequence>MTETSAPAHARSVAADAARRAAFRPILVLLTAFLLVSLAMEAVLIVQNATGASVAIAIWIRCSLVLASSVVLVLIAVSAARGSRDSLTRLRIISPVVVIAVVVIVSIPGFLPDWVRIEQAVCGALVLPVAILANLPRIRAHFPKDA</sequence>
<proteinExistence type="predicted"/>
<keyword evidence="1" id="KW-0812">Transmembrane</keyword>
<dbReference type="AlphaFoldDB" id="A0A9W6LYK3"/>
<keyword evidence="3" id="KW-1185">Reference proteome</keyword>
<evidence type="ECO:0000313" key="2">
    <source>
        <dbReference type="EMBL" id="GLJ75268.1"/>
    </source>
</evidence>
<organism evidence="2 3">
    <name type="scientific">Leifsonia poae</name>
    <dbReference type="NCBI Taxonomy" id="110933"/>
    <lineage>
        <taxon>Bacteria</taxon>
        <taxon>Bacillati</taxon>
        <taxon>Actinomycetota</taxon>
        <taxon>Actinomycetes</taxon>
        <taxon>Micrococcales</taxon>
        <taxon>Microbacteriaceae</taxon>
        <taxon>Leifsonia</taxon>
    </lineage>
</organism>
<reference evidence="2" key="2">
    <citation type="submission" date="2023-01" db="EMBL/GenBank/DDBJ databases">
        <authorList>
            <person name="Sun Q."/>
            <person name="Evtushenko L."/>
        </authorList>
    </citation>
    <scope>NUCLEOTIDE SEQUENCE</scope>
    <source>
        <strain evidence="2">VKM Ac-1401</strain>
    </source>
</reference>
<feature type="transmembrane region" description="Helical" evidence="1">
    <location>
        <begin position="26"/>
        <end position="46"/>
    </location>
</feature>
<feature type="transmembrane region" description="Helical" evidence="1">
    <location>
        <begin position="92"/>
        <end position="111"/>
    </location>
</feature>